<feature type="domain" description="Flagellar hook-length control protein-like C-terminal" evidence="2">
    <location>
        <begin position="584"/>
        <end position="658"/>
    </location>
</feature>
<evidence type="ECO:0000256" key="1">
    <source>
        <dbReference type="SAM" id="MobiDB-lite"/>
    </source>
</evidence>
<feature type="region of interest" description="Disordered" evidence="1">
    <location>
        <begin position="529"/>
        <end position="552"/>
    </location>
</feature>
<dbReference type="RefSeq" id="WP_077242992.1">
    <property type="nucleotide sequence ID" value="NZ_FXTS01000001.1"/>
</dbReference>
<evidence type="ECO:0000259" key="2">
    <source>
        <dbReference type="Pfam" id="PF02120"/>
    </source>
</evidence>
<feature type="region of interest" description="Disordered" evidence="1">
    <location>
        <begin position="483"/>
        <end position="513"/>
    </location>
</feature>
<feature type="compositionally biased region" description="Polar residues" evidence="1">
    <location>
        <begin position="196"/>
        <end position="239"/>
    </location>
</feature>
<sequence>MLDQVLQTRVDQQMAALMGAIRAAVSGNTGLSQGQTALAVVQAAVNAGVQNQYSGNQSPQPPADGAGKQGNPSPATTGTPQATATATANGATSAGASIAQAAANLTTQATAAQLASAAQSVALAAQQTSTGQSALQTQATLQAQATLQTQATPQSTNQAQAQALVNQVQAQTSSAMIAALANTTSSAGAAQPGAGIQNTLSSGQNLTSTLSQNPTTPQNTAATQGTPAQSKGQGASQSLAATGARTGTTPTTQPGAVANQLPGTQTAVNSAATAQPLHQPSTSPSAVRVLIPQTGQSIELPQLKPLPAGTQITLRQASSTHVDILKVQLPQNQQTNQSQSTQAHQLTQTQANSAAANQVAQKVALQQTVMSALREALPAQQPVSDTISRVQSLVSQLSPAVRDNPALQQALQIIDKATLKLSSETAPTAQAVKQSIQRSGVFHEAVMMQALQQTTMPAGTPITPVGDDLKGAFFQIFRQLTRGGRSDGAQEKTSPNNARAGTEAAADSRQSSQAQLSRALNEGLARMRSNQLQSSPAMRGAEATASSPIQTDVPVTFNGQLSEVKVKIDQEIWPEDQSPDNGEEYQRRWVINLSFSPPELGNLHARLLYQNEKLKTHLWVEQDENLPGVSKQLHELKDRLAALGIEIEEVRCQAGKPETIPDPTVLSLKA</sequence>
<organism evidence="3 4">
    <name type="scientific">Oceanospirillum linum</name>
    <dbReference type="NCBI Taxonomy" id="966"/>
    <lineage>
        <taxon>Bacteria</taxon>
        <taxon>Pseudomonadati</taxon>
        <taxon>Pseudomonadota</taxon>
        <taxon>Gammaproteobacteria</taxon>
        <taxon>Oceanospirillales</taxon>
        <taxon>Oceanospirillaceae</taxon>
        <taxon>Oceanospirillum</taxon>
    </lineage>
</organism>
<keyword evidence="4" id="KW-1185">Reference proteome</keyword>
<dbReference type="STRING" id="966.BTA35_0203395"/>
<dbReference type="EMBL" id="MTSD02000001">
    <property type="protein sequence ID" value="OOV88553.1"/>
    <property type="molecule type" value="Genomic_DNA"/>
</dbReference>
<feature type="compositionally biased region" description="Low complexity" evidence="1">
    <location>
        <begin position="504"/>
        <end position="513"/>
    </location>
</feature>
<accession>A0A1T1HFE1</accession>
<feature type="compositionally biased region" description="Low complexity" evidence="1">
    <location>
        <begin position="72"/>
        <end position="83"/>
    </location>
</feature>
<gene>
    <name evidence="3" type="ORF">BTA35_0203395</name>
</gene>
<evidence type="ECO:0000313" key="4">
    <source>
        <dbReference type="Proteomes" id="UP000190064"/>
    </source>
</evidence>
<dbReference type="AlphaFoldDB" id="A0A1T1HFE1"/>
<dbReference type="Pfam" id="PF02120">
    <property type="entry name" value="Flg_hook"/>
    <property type="match status" value="1"/>
</dbReference>
<comment type="caution">
    <text evidence="3">The sequence shown here is derived from an EMBL/GenBank/DDBJ whole genome shotgun (WGS) entry which is preliminary data.</text>
</comment>
<feature type="region of interest" description="Disordered" evidence="1">
    <location>
        <begin position="187"/>
        <end position="260"/>
    </location>
</feature>
<reference evidence="3" key="1">
    <citation type="submission" date="2017-02" db="EMBL/GenBank/DDBJ databases">
        <title>Draft Genome Sequence of the Salt Water Bacterium Oceanospirillum linum ATCC 11336.</title>
        <authorList>
            <person name="Trachtenberg A.M."/>
            <person name="Carney J.G."/>
            <person name="Linnane J.D."/>
            <person name="Rheaume B.A."/>
            <person name="Pitts N.L."/>
            <person name="Mykles D.L."/>
            <person name="Maclea K.S."/>
        </authorList>
    </citation>
    <scope>NUCLEOTIDE SEQUENCE [LARGE SCALE GENOMIC DNA]</scope>
    <source>
        <strain evidence="3">ATCC 11336</strain>
    </source>
</reference>
<feature type="region of interest" description="Disordered" evidence="1">
    <location>
        <begin position="51"/>
        <end position="83"/>
    </location>
</feature>
<protein>
    <recommendedName>
        <fullName evidence="2">Flagellar hook-length control protein-like C-terminal domain-containing protein</fullName>
    </recommendedName>
</protein>
<dbReference type="Proteomes" id="UP000190064">
    <property type="component" value="Unassembled WGS sequence"/>
</dbReference>
<name>A0A1T1HFE1_OCELI</name>
<feature type="compositionally biased region" description="Low complexity" evidence="1">
    <location>
        <begin position="240"/>
        <end position="258"/>
    </location>
</feature>
<proteinExistence type="predicted"/>
<dbReference type="InterPro" id="IPR021136">
    <property type="entry name" value="Flagellar_hook_control-like_C"/>
</dbReference>
<evidence type="ECO:0000313" key="3">
    <source>
        <dbReference type="EMBL" id="OOV88553.1"/>
    </source>
</evidence>